<reference evidence="2" key="1">
    <citation type="submission" date="2018-05" db="EMBL/GenBank/DDBJ databases">
        <authorList>
            <person name="Lanie J.A."/>
            <person name="Ng W.-L."/>
            <person name="Kazmierczak K.M."/>
            <person name="Andrzejewski T.M."/>
            <person name="Davidsen T.M."/>
            <person name="Wayne K.J."/>
            <person name="Tettelin H."/>
            <person name="Glass J.I."/>
            <person name="Rusch D."/>
            <person name="Podicherti R."/>
            <person name="Tsui H.-C.T."/>
            <person name="Winkler M.E."/>
        </authorList>
    </citation>
    <scope>NUCLEOTIDE SEQUENCE</scope>
</reference>
<name>A0A381MZC6_9ZZZZ</name>
<protein>
    <recommendedName>
        <fullName evidence="1">Thioredoxin domain-containing protein</fullName>
    </recommendedName>
</protein>
<accession>A0A381MZC6</accession>
<evidence type="ECO:0000259" key="1">
    <source>
        <dbReference type="PROSITE" id="PS51352"/>
    </source>
</evidence>
<dbReference type="GO" id="GO:0016491">
    <property type="term" value="F:oxidoreductase activity"/>
    <property type="evidence" value="ECO:0007669"/>
    <property type="project" value="InterPro"/>
</dbReference>
<feature type="domain" description="Thioredoxin" evidence="1">
    <location>
        <begin position="5"/>
        <end position="141"/>
    </location>
</feature>
<dbReference type="SUPFAM" id="SSF52833">
    <property type="entry name" value="Thioredoxin-like"/>
    <property type="match status" value="1"/>
</dbReference>
<dbReference type="Gene3D" id="3.40.30.10">
    <property type="entry name" value="Glutaredoxin"/>
    <property type="match status" value="1"/>
</dbReference>
<gene>
    <name evidence="2" type="ORF">METZ01_LOCUS546</name>
</gene>
<dbReference type="Pfam" id="PF00578">
    <property type="entry name" value="AhpC-TSA"/>
    <property type="match status" value="1"/>
</dbReference>
<dbReference type="InterPro" id="IPR013766">
    <property type="entry name" value="Thioredoxin_domain"/>
</dbReference>
<organism evidence="2">
    <name type="scientific">marine metagenome</name>
    <dbReference type="NCBI Taxonomy" id="408172"/>
    <lineage>
        <taxon>unclassified sequences</taxon>
        <taxon>metagenomes</taxon>
        <taxon>ecological metagenomes</taxon>
    </lineage>
</organism>
<dbReference type="PROSITE" id="PS51352">
    <property type="entry name" value="THIOREDOXIN_2"/>
    <property type="match status" value="1"/>
</dbReference>
<dbReference type="InterPro" id="IPR000866">
    <property type="entry name" value="AhpC/TSA"/>
</dbReference>
<evidence type="ECO:0000313" key="2">
    <source>
        <dbReference type="EMBL" id="SUZ47692.1"/>
    </source>
</evidence>
<dbReference type="InterPro" id="IPR050553">
    <property type="entry name" value="Thioredoxin_ResA/DsbE_sf"/>
</dbReference>
<proteinExistence type="predicted"/>
<dbReference type="AlphaFoldDB" id="A0A381MZC6"/>
<dbReference type="GO" id="GO:0016209">
    <property type="term" value="F:antioxidant activity"/>
    <property type="evidence" value="ECO:0007669"/>
    <property type="project" value="InterPro"/>
</dbReference>
<dbReference type="PANTHER" id="PTHR42852:SF17">
    <property type="entry name" value="THIOREDOXIN-LIKE PROTEIN HI_1115"/>
    <property type="match status" value="1"/>
</dbReference>
<dbReference type="EMBL" id="UINC01000030">
    <property type="protein sequence ID" value="SUZ47692.1"/>
    <property type="molecule type" value="Genomic_DNA"/>
</dbReference>
<dbReference type="PANTHER" id="PTHR42852">
    <property type="entry name" value="THIOL:DISULFIDE INTERCHANGE PROTEIN DSBE"/>
    <property type="match status" value="1"/>
</dbReference>
<sequence>MSELPSNAAAAPAFSLTTRDGSSVSFPNNDATGSLLFFFKRDCATCDLTAPLIEVLHRALTPFGLQVIGISQDGAQDTTAVINRHDLSFTVTLDRDLDVSAEYGFDAVPALVLTDTTGKVRYSFEGFTKQDLLALAETAAGGCGASKPTFSNIDELPEHRPGCGSKVHDPDVARRLAVRHGATSLGARRVRVSPAEDPFEFMAAQGLDDGLPVVPPTEERVLAMLKGTTRTPSDVVAHVPPNLAPATVEKVAINAVMAGCRPEYLPVVIAATEAACTEEFNLHGVLATTYFATPVIVVNGPIRRSIGLNCGRNLFGQGFRANATIGRALQLLVRNVGGGKPGDVDMSTLGQPGKFTCCVGEREEVSAWEPLHVERGFAVDTSTVTVFAGEAPRAIRDQLSRTARSLGASMGLCLDTMAHPKIHGMGEVLLVVSPEHARTFEREGYSKADLRARIQEVTARPLRELLPNDECQKGMALGAVPPELLGTDGQPTPAGLDAMLPKFRRDEDILIMVGGGTAGKFSAFLGGWASGTAGSMAVTREITD</sequence>
<dbReference type="CDD" id="cd02966">
    <property type="entry name" value="TlpA_like_family"/>
    <property type="match status" value="1"/>
</dbReference>
<dbReference type="InterPro" id="IPR036249">
    <property type="entry name" value="Thioredoxin-like_sf"/>
</dbReference>